<name>A0A016W8D7_9BILA</name>
<dbReference type="AlphaFoldDB" id="A0A016W8D7"/>
<accession>A0A016W8D7</accession>
<reference evidence="2" key="1">
    <citation type="journal article" date="2015" name="Nat. Genet.">
        <title>The genome and transcriptome of the zoonotic hookworm Ancylostoma ceylanicum identify infection-specific gene families.</title>
        <authorList>
            <person name="Schwarz E.M."/>
            <person name="Hu Y."/>
            <person name="Antoshechkin I."/>
            <person name="Miller M.M."/>
            <person name="Sternberg P.W."/>
            <person name="Aroian R.V."/>
        </authorList>
    </citation>
    <scope>NUCLEOTIDE SEQUENCE</scope>
    <source>
        <strain evidence="2">HY135</strain>
    </source>
</reference>
<proteinExistence type="predicted"/>
<comment type="caution">
    <text evidence="1">The sequence shown here is derived from an EMBL/GenBank/DDBJ whole genome shotgun (WGS) entry which is preliminary data.</text>
</comment>
<dbReference type="Proteomes" id="UP000024635">
    <property type="component" value="Unassembled WGS sequence"/>
</dbReference>
<keyword evidence="2" id="KW-1185">Reference proteome</keyword>
<protein>
    <submittedName>
        <fullName evidence="1">Uncharacterized protein</fullName>
    </submittedName>
</protein>
<evidence type="ECO:0000313" key="2">
    <source>
        <dbReference type="Proteomes" id="UP000024635"/>
    </source>
</evidence>
<sequence>MPTTRIIPARHLYLCPISLFAIQSHNLIDSFLCSSADSFAYNRCSNYVCFYSEIRDDKHSRICLATHSKMEGRHLHDEQLLHS</sequence>
<evidence type="ECO:0000313" key="1">
    <source>
        <dbReference type="EMBL" id="EYC35890.1"/>
    </source>
</evidence>
<gene>
    <name evidence="1" type="primary">Acey_s0963.g3229</name>
    <name evidence="1" type="ORF">Y032_0963g3229</name>
</gene>
<organism evidence="1 2">
    <name type="scientific">Ancylostoma ceylanicum</name>
    <dbReference type="NCBI Taxonomy" id="53326"/>
    <lineage>
        <taxon>Eukaryota</taxon>
        <taxon>Metazoa</taxon>
        <taxon>Ecdysozoa</taxon>
        <taxon>Nematoda</taxon>
        <taxon>Chromadorea</taxon>
        <taxon>Rhabditida</taxon>
        <taxon>Rhabditina</taxon>
        <taxon>Rhabditomorpha</taxon>
        <taxon>Strongyloidea</taxon>
        <taxon>Ancylostomatidae</taxon>
        <taxon>Ancylostomatinae</taxon>
        <taxon>Ancylostoma</taxon>
    </lineage>
</organism>
<dbReference type="EMBL" id="JARK01000563">
    <property type="protein sequence ID" value="EYC35890.1"/>
    <property type="molecule type" value="Genomic_DNA"/>
</dbReference>